<protein>
    <submittedName>
        <fullName evidence="2">Uncharacterized protein</fullName>
    </submittedName>
</protein>
<dbReference type="EMBL" id="GDJX01007830">
    <property type="protein sequence ID" value="JAT60106.1"/>
    <property type="molecule type" value="Transcribed_RNA"/>
</dbReference>
<feature type="compositionally biased region" description="Basic and acidic residues" evidence="1">
    <location>
        <begin position="26"/>
        <end position="35"/>
    </location>
</feature>
<feature type="region of interest" description="Disordered" evidence="1">
    <location>
        <begin position="57"/>
        <end position="127"/>
    </location>
</feature>
<sequence length="147" mass="15390">FSSTTEESHGSVTPSPRPGATPAKPTGRDGCDAHGDSLPLFPSIANNSLSLHLSVSFHRSPSQNRTPADLSLVEPAPTPPPAGPRAGGAPARSCGHAVLDASRSSLHDTLARPRQKPSRQPCAAEAPAAHCRKFKFHHSLWPAEDEG</sequence>
<feature type="compositionally biased region" description="Polar residues" evidence="1">
    <location>
        <begin position="1"/>
        <end position="14"/>
    </location>
</feature>
<feature type="non-terminal residue" evidence="2">
    <location>
        <position position="1"/>
    </location>
</feature>
<dbReference type="AlphaFoldDB" id="A0A1D1YZS5"/>
<accession>A0A1D1YZS5</accession>
<feature type="compositionally biased region" description="Polar residues" evidence="1">
    <location>
        <begin position="57"/>
        <end position="66"/>
    </location>
</feature>
<evidence type="ECO:0000313" key="2">
    <source>
        <dbReference type="EMBL" id="JAT60106.1"/>
    </source>
</evidence>
<name>A0A1D1YZS5_9ARAE</name>
<gene>
    <name evidence="2" type="ORF">g.118818</name>
</gene>
<evidence type="ECO:0000256" key="1">
    <source>
        <dbReference type="SAM" id="MobiDB-lite"/>
    </source>
</evidence>
<feature type="non-terminal residue" evidence="2">
    <location>
        <position position="147"/>
    </location>
</feature>
<feature type="region of interest" description="Disordered" evidence="1">
    <location>
        <begin position="1"/>
        <end position="39"/>
    </location>
</feature>
<organism evidence="2">
    <name type="scientific">Anthurium amnicola</name>
    <dbReference type="NCBI Taxonomy" id="1678845"/>
    <lineage>
        <taxon>Eukaryota</taxon>
        <taxon>Viridiplantae</taxon>
        <taxon>Streptophyta</taxon>
        <taxon>Embryophyta</taxon>
        <taxon>Tracheophyta</taxon>
        <taxon>Spermatophyta</taxon>
        <taxon>Magnoliopsida</taxon>
        <taxon>Liliopsida</taxon>
        <taxon>Araceae</taxon>
        <taxon>Pothoideae</taxon>
        <taxon>Potheae</taxon>
        <taxon>Anthurium</taxon>
    </lineage>
</organism>
<reference evidence="2" key="1">
    <citation type="submission" date="2015-07" db="EMBL/GenBank/DDBJ databases">
        <title>Transcriptome Assembly of Anthurium amnicola.</title>
        <authorList>
            <person name="Suzuki J."/>
        </authorList>
    </citation>
    <scope>NUCLEOTIDE SEQUENCE</scope>
</reference>
<proteinExistence type="predicted"/>